<name>A0A7W7T462_9PSEU</name>
<dbReference type="Proteomes" id="UP000542674">
    <property type="component" value="Unassembled WGS sequence"/>
</dbReference>
<reference evidence="1 2" key="1">
    <citation type="submission" date="2020-08" db="EMBL/GenBank/DDBJ databases">
        <title>Sequencing the genomes of 1000 actinobacteria strains.</title>
        <authorList>
            <person name="Klenk H.-P."/>
        </authorList>
    </citation>
    <scope>NUCLEOTIDE SEQUENCE [LARGE SCALE GENOMIC DNA]</scope>
    <source>
        <strain evidence="1 2">DSM 45084</strain>
    </source>
</reference>
<evidence type="ECO:0000313" key="1">
    <source>
        <dbReference type="EMBL" id="MBB4964965.1"/>
    </source>
</evidence>
<accession>A0A7W7T462</accession>
<evidence type="ECO:0000313" key="2">
    <source>
        <dbReference type="Proteomes" id="UP000542674"/>
    </source>
</evidence>
<dbReference type="RefSeq" id="WP_184668284.1">
    <property type="nucleotide sequence ID" value="NZ_BAABAI010000039.1"/>
</dbReference>
<organism evidence="1 2">
    <name type="scientific">Saccharothrix violaceirubra</name>
    <dbReference type="NCBI Taxonomy" id="413306"/>
    <lineage>
        <taxon>Bacteria</taxon>
        <taxon>Bacillati</taxon>
        <taxon>Actinomycetota</taxon>
        <taxon>Actinomycetes</taxon>
        <taxon>Pseudonocardiales</taxon>
        <taxon>Pseudonocardiaceae</taxon>
        <taxon>Saccharothrix</taxon>
    </lineage>
</organism>
<proteinExistence type="predicted"/>
<dbReference type="AlphaFoldDB" id="A0A7W7T462"/>
<gene>
    <name evidence="1" type="ORF">F4559_002324</name>
</gene>
<comment type="caution">
    <text evidence="1">The sequence shown here is derived from an EMBL/GenBank/DDBJ whole genome shotgun (WGS) entry which is preliminary data.</text>
</comment>
<sequence length="100" mass="10947">MVDGADHLRQALAEYPLGWPFDFAVLSAVHADLASVLVADGELAVEVPEPVLLSEPAHGTEGVVRDLREVIPARVDHVPPEVLDRLDEFTGRRREAVSWS</sequence>
<protein>
    <submittedName>
        <fullName evidence="1">Uncharacterized protein</fullName>
    </submittedName>
</protein>
<keyword evidence="2" id="KW-1185">Reference proteome</keyword>
<dbReference type="EMBL" id="JACHJS010000001">
    <property type="protein sequence ID" value="MBB4964965.1"/>
    <property type="molecule type" value="Genomic_DNA"/>
</dbReference>